<keyword evidence="2" id="KW-1185">Reference proteome</keyword>
<proteinExistence type="predicted"/>
<dbReference type="AlphaFoldDB" id="A0A2K8NS60"/>
<gene>
    <name evidence="1" type="ORF">EFREU_v1c06290</name>
</gene>
<dbReference type="KEGG" id="efr:EFREU_v1c06290"/>
<dbReference type="EMBL" id="CP024962">
    <property type="protein sequence ID" value="ATZ16649.1"/>
    <property type="molecule type" value="Genomic_DNA"/>
</dbReference>
<protein>
    <submittedName>
        <fullName evidence="1">Uncharacterized protein</fullName>
    </submittedName>
</protein>
<organism evidence="1 2">
    <name type="scientific">Entomoplasma freundtii</name>
    <dbReference type="NCBI Taxonomy" id="74700"/>
    <lineage>
        <taxon>Bacteria</taxon>
        <taxon>Bacillati</taxon>
        <taxon>Mycoplasmatota</taxon>
        <taxon>Mollicutes</taxon>
        <taxon>Entomoplasmatales</taxon>
        <taxon>Entomoplasmataceae</taxon>
        <taxon>Entomoplasma</taxon>
    </lineage>
</organism>
<reference evidence="1 2" key="1">
    <citation type="submission" date="2017-11" db="EMBL/GenBank/DDBJ databases">
        <title>Genome sequence of Entomoplasma freundtii BARC 318 (ATCC 51999).</title>
        <authorList>
            <person name="Lo W.-S."/>
            <person name="Gasparich G.E."/>
            <person name="Kuo C.-H."/>
        </authorList>
    </citation>
    <scope>NUCLEOTIDE SEQUENCE [LARGE SCALE GENOMIC DNA]</scope>
    <source>
        <strain evidence="1 2">BARC 318</strain>
    </source>
</reference>
<dbReference type="RefSeq" id="WP_134163645.1">
    <property type="nucleotide sequence ID" value="NZ_CP024962.1"/>
</dbReference>
<evidence type="ECO:0000313" key="1">
    <source>
        <dbReference type="EMBL" id="ATZ16649.1"/>
    </source>
</evidence>
<evidence type="ECO:0000313" key="2">
    <source>
        <dbReference type="Proteomes" id="UP000232222"/>
    </source>
</evidence>
<sequence>MLATQENFIVGLSLLITGLILGILTSFLMWFFKRRNRRNTLKQYHHESSWWGFIKKNFPLFLVLFFVVMAITGLAMMI</sequence>
<name>A0A2K8NS60_9MOLU</name>
<dbReference type="Proteomes" id="UP000232222">
    <property type="component" value="Chromosome"/>
</dbReference>
<accession>A0A2K8NS60</accession>